<comment type="similarity">
    <text evidence="1">Belongs to the universal stress protein A family.</text>
</comment>
<protein>
    <recommendedName>
        <fullName evidence="2">UspA domain-containing protein</fullName>
    </recommendedName>
</protein>
<sequence>MFTHILVPVDGSEQAYRALDYAITLAESVSSDVKLTVLHVNPTLTLNEPPIVDIHLYESLEEEGRDILQPAIERMKATQIPFKTEVKSGDPANVISHLADFDQHDLIVMGCRGAGLMSEPLLGSVSHKVIQHAHCPVMVIK</sequence>
<dbReference type="Proteomes" id="UP000093309">
    <property type="component" value="Unassembled WGS sequence"/>
</dbReference>
<gene>
    <name evidence="3" type="ORF">A8709_05285</name>
</gene>
<dbReference type="Pfam" id="PF00582">
    <property type="entry name" value="Usp"/>
    <property type="match status" value="1"/>
</dbReference>
<accession>A0A1C0ZSQ9</accession>
<organism evidence="3 4">
    <name type="scientific">Paenibacillus pectinilyticus</name>
    <dbReference type="NCBI Taxonomy" id="512399"/>
    <lineage>
        <taxon>Bacteria</taxon>
        <taxon>Bacillati</taxon>
        <taxon>Bacillota</taxon>
        <taxon>Bacilli</taxon>
        <taxon>Bacillales</taxon>
        <taxon>Paenibacillaceae</taxon>
        <taxon>Paenibacillus</taxon>
    </lineage>
</organism>
<proteinExistence type="inferred from homology"/>
<dbReference type="PANTHER" id="PTHR46268">
    <property type="entry name" value="STRESS RESPONSE PROTEIN NHAX"/>
    <property type="match status" value="1"/>
</dbReference>
<dbReference type="InterPro" id="IPR006016">
    <property type="entry name" value="UspA"/>
</dbReference>
<dbReference type="CDD" id="cd00293">
    <property type="entry name" value="USP-like"/>
    <property type="match status" value="1"/>
</dbReference>
<dbReference type="InterPro" id="IPR014729">
    <property type="entry name" value="Rossmann-like_a/b/a_fold"/>
</dbReference>
<comment type="caution">
    <text evidence="3">The sequence shown here is derived from an EMBL/GenBank/DDBJ whole genome shotgun (WGS) entry which is preliminary data.</text>
</comment>
<reference evidence="4" key="1">
    <citation type="submission" date="2016-05" db="EMBL/GenBank/DDBJ databases">
        <title>Paenibacillus oryzae. sp. nov., isolated from the rice root.</title>
        <authorList>
            <person name="Zhang J."/>
            <person name="Zhang X."/>
        </authorList>
    </citation>
    <scope>NUCLEOTIDE SEQUENCE [LARGE SCALE GENOMIC DNA]</scope>
    <source>
        <strain evidence="4">KCTC13222</strain>
    </source>
</reference>
<dbReference type="InterPro" id="IPR006015">
    <property type="entry name" value="Universal_stress_UspA"/>
</dbReference>
<dbReference type="STRING" id="512399.A8709_05285"/>
<dbReference type="EMBL" id="LYPC01000028">
    <property type="protein sequence ID" value="OCT11106.1"/>
    <property type="molecule type" value="Genomic_DNA"/>
</dbReference>
<name>A0A1C0ZSQ9_9BACL</name>
<dbReference type="AlphaFoldDB" id="A0A1C0ZSQ9"/>
<evidence type="ECO:0000313" key="3">
    <source>
        <dbReference type="EMBL" id="OCT11106.1"/>
    </source>
</evidence>
<keyword evidence="4" id="KW-1185">Reference proteome</keyword>
<feature type="domain" description="UspA" evidence="2">
    <location>
        <begin position="1"/>
        <end position="141"/>
    </location>
</feature>
<dbReference type="SUPFAM" id="SSF52402">
    <property type="entry name" value="Adenine nucleotide alpha hydrolases-like"/>
    <property type="match status" value="1"/>
</dbReference>
<dbReference type="PANTHER" id="PTHR46268:SF6">
    <property type="entry name" value="UNIVERSAL STRESS PROTEIN UP12"/>
    <property type="match status" value="1"/>
</dbReference>
<dbReference type="PRINTS" id="PR01438">
    <property type="entry name" value="UNVRSLSTRESS"/>
</dbReference>
<evidence type="ECO:0000313" key="4">
    <source>
        <dbReference type="Proteomes" id="UP000093309"/>
    </source>
</evidence>
<evidence type="ECO:0000259" key="2">
    <source>
        <dbReference type="Pfam" id="PF00582"/>
    </source>
</evidence>
<dbReference type="RefSeq" id="WP_065857839.1">
    <property type="nucleotide sequence ID" value="NZ_LYPC01000028.1"/>
</dbReference>
<evidence type="ECO:0000256" key="1">
    <source>
        <dbReference type="ARBA" id="ARBA00008791"/>
    </source>
</evidence>
<dbReference type="Gene3D" id="3.40.50.620">
    <property type="entry name" value="HUPs"/>
    <property type="match status" value="1"/>
</dbReference>